<sequence>MRGHARRTIHRRATAALNVGLSAGLVVGLVLGTGTTAPATAAEAATGASAAMAARADRPSSFGYRGDVYGVKLVTDSVEALNVKDAHAQQLCTRAVGKVVEADSIASVPDNPLINVSASTSRTETYVDGATHGVRGTNTIGDISIGGTVGPLTTPKLVIKGLRTTAHAFHTPQGYGHDEGFTFASISLSLLDNTVVESLPPELQELLAPLQQVTDTVFTGTQQAAHEVFQVLGDVTGPIQIPGLGSIALGYENGRANDHNAQSQASALRIEVTAGERRQLVELGTARVRMGGPAPVGVFRSGGTAMDYQALQGALKFGNVQHKALPCQGSQGRTQTYRVPHASQLLPVPVLLEGVTYQVNGDQSRAKRVAKGWSRTAIRSVSIPTAQLVISDVSSRAAMRRKAGKRVRSKISTAIGSITVGGQTVEVPAPGGVVELPNGAGEIQRQLVDTGFRGSQVIGLRIKLYSEAVVIDLARTAGRIHPY</sequence>
<proteinExistence type="predicted"/>
<dbReference type="RefSeq" id="WP_231251468.1">
    <property type="nucleotide sequence ID" value="NZ_BAAAMQ010000015.1"/>
</dbReference>
<protein>
    <submittedName>
        <fullName evidence="1">Uncharacterized protein</fullName>
    </submittedName>
</protein>
<evidence type="ECO:0000313" key="2">
    <source>
        <dbReference type="Proteomes" id="UP001501161"/>
    </source>
</evidence>
<gene>
    <name evidence="1" type="ORF">GCM10009726_29890</name>
</gene>
<evidence type="ECO:0000313" key="1">
    <source>
        <dbReference type="EMBL" id="GAA2112846.1"/>
    </source>
</evidence>
<name>A0ABN2XI93_9ACTN</name>
<comment type="caution">
    <text evidence="1">The sequence shown here is derived from an EMBL/GenBank/DDBJ whole genome shotgun (WGS) entry which is preliminary data.</text>
</comment>
<dbReference type="NCBIfam" id="NF040603">
    <property type="entry name" value="choice_anch_P"/>
    <property type="match status" value="1"/>
</dbReference>
<accession>A0ABN2XI93</accession>
<dbReference type="Proteomes" id="UP001501161">
    <property type="component" value="Unassembled WGS sequence"/>
</dbReference>
<reference evidence="1 2" key="1">
    <citation type="journal article" date="2019" name="Int. J. Syst. Evol. Microbiol.">
        <title>The Global Catalogue of Microorganisms (GCM) 10K type strain sequencing project: providing services to taxonomists for standard genome sequencing and annotation.</title>
        <authorList>
            <consortium name="The Broad Institute Genomics Platform"/>
            <consortium name="The Broad Institute Genome Sequencing Center for Infectious Disease"/>
            <person name="Wu L."/>
            <person name="Ma J."/>
        </authorList>
    </citation>
    <scope>NUCLEOTIDE SEQUENCE [LARGE SCALE GENOMIC DNA]</scope>
    <source>
        <strain evidence="1 2">JCM 13813</strain>
    </source>
</reference>
<keyword evidence="2" id="KW-1185">Reference proteome</keyword>
<organism evidence="1 2">
    <name type="scientific">Nocardioides furvisabuli</name>
    <dbReference type="NCBI Taxonomy" id="375542"/>
    <lineage>
        <taxon>Bacteria</taxon>
        <taxon>Bacillati</taxon>
        <taxon>Actinomycetota</taxon>
        <taxon>Actinomycetes</taxon>
        <taxon>Propionibacteriales</taxon>
        <taxon>Nocardioidaceae</taxon>
        <taxon>Nocardioides</taxon>
    </lineage>
</organism>
<dbReference type="EMBL" id="BAAAMQ010000015">
    <property type="protein sequence ID" value="GAA2112846.1"/>
    <property type="molecule type" value="Genomic_DNA"/>
</dbReference>